<dbReference type="InterPro" id="IPR028994">
    <property type="entry name" value="Integrin_alpha_N"/>
</dbReference>
<protein>
    <submittedName>
        <fullName evidence="1">VCBS repeat-containing protein</fullName>
    </submittedName>
</protein>
<evidence type="ECO:0000313" key="2">
    <source>
        <dbReference type="Proteomes" id="UP001197795"/>
    </source>
</evidence>
<dbReference type="EMBL" id="JAJEPV010000021">
    <property type="protein sequence ID" value="MCC2119860.1"/>
    <property type="molecule type" value="Genomic_DNA"/>
</dbReference>
<keyword evidence="2" id="KW-1185">Reference proteome</keyword>
<organism evidence="1 2">
    <name type="scientific">Waltera acetigignens</name>
    <dbReference type="NCBI Taxonomy" id="2981769"/>
    <lineage>
        <taxon>Bacteria</taxon>
        <taxon>Bacillati</taxon>
        <taxon>Bacillota</taxon>
        <taxon>Clostridia</taxon>
        <taxon>Lachnospirales</taxon>
        <taxon>Lachnospiraceae</taxon>
        <taxon>Waltera</taxon>
    </lineage>
</organism>
<dbReference type="AlphaFoldDB" id="A0AAE3A4A1"/>
<proteinExistence type="predicted"/>
<evidence type="ECO:0000313" key="1">
    <source>
        <dbReference type="EMBL" id="MCC2119860.1"/>
    </source>
</evidence>
<comment type="caution">
    <text evidence="1">The sequence shown here is derived from an EMBL/GenBank/DDBJ whole genome shotgun (WGS) entry which is preliminary data.</text>
</comment>
<dbReference type="Proteomes" id="UP001197795">
    <property type="component" value="Unassembled WGS sequence"/>
</dbReference>
<dbReference type="SUPFAM" id="SSF69318">
    <property type="entry name" value="Integrin alpha N-terminal domain"/>
    <property type="match status" value="1"/>
</dbReference>
<accession>A0AAE3A4A1</accession>
<sequence>MPKHRKRRIMLSIVSIVLFVVLSAQLSAVSFSVTAAGEHGELVAEEYERYRERFDRIEKIGDLENQGFRLLEDQIFAMPLQKLPEEAVDTTEELGDEVWFYAALDTRYHRLAVFIADASGQILYKTDQLEANYCYLGEMRQPVKKLASVSFQDVDNDRDTDIILIVQCHNDRGDYQEESYKVGDVLFQDDGNFYRDYRISDKINRFDMNKNPACILNFVRDGRSTEFLYTAETLADLLNHNFNVIEEQSYTRNFEKLGKLKVVPGTYRMAEYDVFMIYLIDEQGNIVWSFQPMEDYDNLYALKGIQGKDLDGDGLKDLVVFAKYSYEGEDGELLVDTVCTIYYQRTAGFEKDTDFTENYECTEEDTLEALVTKIRAYWGWQT</sequence>
<name>A0AAE3A4A1_9FIRM</name>
<dbReference type="RefSeq" id="WP_227733332.1">
    <property type="nucleotide sequence ID" value="NZ_JAJEPV010000021.1"/>
</dbReference>
<reference evidence="1 2" key="1">
    <citation type="submission" date="2021-10" db="EMBL/GenBank/DDBJ databases">
        <title>Anaerobic single-cell dispensing facilitates the cultivation of human gut bacteria.</title>
        <authorList>
            <person name="Afrizal A."/>
        </authorList>
    </citation>
    <scope>NUCLEOTIDE SEQUENCE [LARGE SCALE GENOMIC DNA]</scope>
    <source>
        <strain evidence="1 2">CLA-AA-H273</strain>
    </source>
</reference>
<gene>
    <name evidence="1" type="ORF">LKD75_09725</name>
</gene>